<sequence length="52" mass="5805">MSVGFFQIILILLLILLLFGDIPKILKNVASGITTFKTIVNEDKDKSNINKN</sequence>
<accession>A0A1E1GHR6</accession>
<dbReference type="GeneID" id="30214149"/>
<dbReference type="EMBL" id="AP017433">
    <property type="protein sequence ID" value="BAV82406.1"/>
    <property type="molecule type" value="Genomic_DNA"/>
</dbReference>
<keyword evidence="6" id="KW-0811">Translocation</keyword>
<evidence type="ECO:0000256" key="7">
    <source>
        <dbReference type="ARBA" id="ARBA00023136"/>
    </source>
</evidence>
<gene>
    <name evidence="8" type="primary">tatA</name>
</gene>
<evidence type="ECO:0000256" key="6">
    <source>
        <dbReference type="ARBA" id="ARBA00023010"/>
    </source>
</evidence>
<keyword evidence="4" id="KW-0653">Protein transport</keyword>
<name>A0A1E1GHR6_9EUKA</name>
<dbReference type="GO" id="GO:0015031">
    <property type="term" value="P:protein transport"/>
    <property type="evidence" value="ECO:0007669"/>
    <property type="project" value="UniProtKB-KW"/>
</dbReference>
<evidence type="ECO:0000256" key="1">
    <source>
        <dbReference type="ARBA" id="ARBA00004167"/>
    </source>
</evidence>
<evidence type="ECO:0000313" key="8">
    <source>
        <dbReference type="EMBL" id="BAV82406.1"/>
    </source>
</evidence>
<dbReference type="GO" id="GO:0016020">
    <property type="term" value="C:membrane"/>
    <property type="evidence" value="ECO:0007669"/>
    <property type="project" value="UniProtKB-ARBA"/>
</dbReference>
<keyword evidence="5" id="KW-1133">Transmembrane helix</keyword>
<keyword evidence="7" id="KW-0472">Membrane</keyword>
<evidence type="ECO:0000256" key="2">
    <source>
        <dbReference type="ARBA" id="ARBA00022448"/>
    </source>
</evidence>
<keyword evidence="8" id="KW-0496">Mitochondrion</keyword>
<comment type="subcellular location">
    <subcellularLocation>
        <location evidence="1">Membrane</location>
        <topology evidence="1">Single-pass membrane protein</topology>
    </subcellularLocation>
</comment>
<dbReference type="AlphaFoldDB" id="A0A1E1GHR6"/>
<protein>
    <submittedName>
        <fullName evidence="8">Sec-independent protein translocase component tatA</fullName>
    </submittedName>
</protein>
<evidence type="ECO:0000256" key="4">
    <source>
        <dbReference type="ARBA" id="ARBA00022927"/>
    </source>
</evidence>
<geneLocation type="mitochondrion" evidence="8"/>
<reference evidence="8" key="1">
    <citation type="journal article" date="2016" name="Genome Biol. Evol.">
        <title>Mitochondrial Genome of Palpitomonas bilix: Derived Genome Structure and Ancestral System for Cytochrome c Maturation.</title>
        <authorList>
            <consortium name="AP017433"/>
            <person name="Nishimura Y."/>
            <person name="Tanifuji G."/>
            <person name="Kamikawa R."/>
            <person name="Yabuki A."/>
            <person name="Hashimoto T."/>
            <person name="Inagaki Y."/>
        </authorList>
    </citation>
    <scope>NUCLEOTIDE SEQUENCE</scope>
</reference>
<organism evidence="8">
    <name type="scientific">Palpitomonas bilix</name>
    <dbReference type="NCBI Taxonomy" id="652834"/>
    <lineage>
        <taxon>Eukaryota</taxon>
        <taxon>Eukaryota incertae sedis</taxon>
    </lineage>
</organism>
<keyword evidence="2" id="KW-0813">Transport</keyword>
<evidence type="ECO:0000256" key="5">
    <source>
        <dbReference type="ARBA" id="ARBA00022989"/>
    </source>
</evidence>
<proteinExistence type="predicted"/>
<dbReference type="Gene3D" id="1.20.5.3310">
    <property type="match status" value="1"/>
</dbReference>
<dbReference type="Pfam" id="PF02416">
    <property type="entry name" value="TatA_B_E"/>
    <property type="match status" value="1"/>
</dbReference>
<keyword evidence="3" id="KW-0812">Transmembrane</keyword>
<dbReference type="InterPro" id="IPR003369">
    <property type="entry name" value="TatA/B/E"/>
</dbReference>
<evidence type="ECO:0000256" key="3">
    <source>
        <dbReference type="ARBA" id="ARBA00022692"/>
    </source>
</evidence>
<dbReference type="RefSeq" id="YP_009317238.1">
    <property type="nucleotide sequence ID" value="NC_031832.1"/>
</dbReference>